<dbReference type="InterPro" id="IPR037171">
    <property type="entry name" value="NagB/RpiA_transferase-like"/>
</dbReference>
<dbReference type="SUPFAM" id="SSF100950">
    <property type="entry name" value="NagB/RpiA/CoA transferase-like"/>
    <property type="match status" value="1"/>
</dbReference>
<dbReference type="Gene3D" id="3.40.50.1360">
    <property type="match status" value="1"/>
</dbReference>
<keyword evidence="3" id="KW-0804">Transcription</keyword>
<reference evidence="5 6" key="1">
    <citation type="submission" date="2016-11" db="EMBL/GenBank/DDBJ databases">
        <authorList>
            <person name="Jaros S."/>
            <person name="Januszkiewicz K."/>
            <person name="Wedrychowicz H."/>
        </authorList>
    </citation>
    <scope>NUCLEOTIDE SEQUENCE [LARGE SCALE GENOMIC DNA]</scope>
    <source>
        <strain evidence="5 6">DSM 17477</strain>
    </source>
</reference>
<dbReference type="PROSITE" id="PS51000">
    <property type="entry name" value="HTH_DEOR_2"/>
    <property type="match status" value="1"/>
</dbReference>
<dbReference type="OrthoDB" id="9797223at2"/>
<evidence type="ECO:0000313" key="5">
    <source>
        <dbReference type="EMBL" id="SHJ07812.1"/>
    </source>
</evidence>
<dbReference type="STRING" id="1121476.SAMN02745751_01700"/>
<evidence type="ECO:0000256" key="3">
    <source>
        <dbReference type="ARBA" id="ARBA00023163"/>
    </source>
</evidence>
<name>A0A1M6GD02_9FIRM</name>
<dbReference type="InterPro" id="IPR050313">
    <property type="entry name" value="Carb_Metab_HTH_regulators"/>
</dbReference>
<dbReference type="GO" id="GO:0003677">
    <property type="term" value="F:DNA binding"/>
    <property type="evidence" value="ECO:0007669"/>
    <property type="project" value="UniProtKB-KW"/>
</dbReference>
<dbReference type="SUPFAM" id="SSF46785">
    <property type="entry name" value="Winged helix' DNA-binding domain"/>
    <property type="match status" value="1"/>
</dbReference>
<dbReference type="Pfam" id="PF00455">
    <property type="entry name" value="DeoRC"/>
    <property type="match status" value="1"/>
</dbReference>
<dbReference type="InterPro" id="IPR036390">
    <property type="entry name" value="WH_DNA-bd_sf"/>
</dbReference>
<keyword evidence="1" id="KW-0805">Transcription regulation</keyword>
<dbReference type="InterPro" id="IPR014036">
    <property type="entry name" value="DeoR-like_C"/>
</dbReference>
<dbReference type="Proteomes" id="UP000184052">
    <property type="component" value="Unassembled WGS sequence"/>
</dbReference>
<feature type="domain" description="HTH deoR-type" evidence="4">
    <location>
        <begin position="4"/>
        <end position="59"/>
    </location>
</feature>
<keyword evidence="6" id="KW-1185">Reference proteome</keyword>
<evidence type="ECO:0000256" key="2">
    <source>
        <dbReference type="ARBA" id="ARBA00023125"/>
    </source>
</evidence>
<sequence length="254" mass="28144">MLFEEERKNKIVEYINLKERASVKELCKEFNVSASTVRRDLKELEDASRIKRTHGGAIPAESMMNFEPSFGEKQSSLQNEKIGIAKKAVEFIEEGDTIILDSGTTTYELAKLLLGKRLIVVTNSMIIAQILQEGEGIEVVLTGGRLRKNTISLVGPIAEESFDRIKADKAFIATNGVDIDKGLTTPNLTEASIKKRMLSAAKYRILLADNTKTNKVTFAKFAEITDVDYLITDSNTSSDFIKKAETKGVEVFVG</sequence>
<dbReference type="PROSITE" id="PS00894">
    <property type="entry name" value="HTH_DEOR_1"/>
    <property type="match status" value="1"/>
</dbReference>
<protein>
    <submittedName>
        <fullName evidence="5">Transcriptional regulator, DeoR family</fullName>
    </submittedName>
</protein>
<dbReference type="SMART" id="SM01134">
    <property type="entry name" value="DeoRC"/>
    <property type="match status" value="1"/>
</dbReference>
<dbReference type="PANTHER" id="PTHR30363:SF44">
    <property type="entry name" value="AGA OPERON TRANSCRIPTIONAL REPRESSOR-RELATED"/>
    <property type="match status" value="1"/>
</dbReference>
<dbReference type="GO" id="GO:0003700">
    <property type="term" value="F:DNA-binding transcription factor activity"/>
    <property type="evidence" value="ECO:0007669"/>
    <property type="project" value="InterPro"/>
</dbReference>
<dbReference type="InterPro" id="IPR001034">
    <property type="entry name" value="DeoR_HTH"/>
</dbReference>
<dbReference type="EMBL" id="FQZL01000010">
    <property type="protein sequence ID" value="SHJ07812.1"/>
    <property type="molecule type" value="Genomic_DNA"/>
</dbReference>
<evidence type="ECO:0000259" key="4">
    <source>
        <dbReference type="PROSITE" id="PS51000"/>
    </source>
</evidence>
<organism evidence="5 6">
    <name type="scientific">Dethiosulfatibacter aminovorans DSM 17477</name>
    <dbReference type="NCBI Taxonomy" id="1121476"/>
    <lineage>
        <taxon>Bacteria</taxon>
        <taxon>Bacillati</taxon>
        <taxon>Bacillota</taxon>
        <taxon>Tissierellia</taxon>
        <taxon>Dethiosulfatibacter</taxon>
    </lineage>
</organism>
<dbReference type="PANTHER" id="PTHR30363">
    <property type="entry name" value="HTH-TYPE TRANSCRIPTIONAL REGULATOR SRLR-RELATED"/>
    <property type="match status" value="1"/>
</dbReference>
<keyword evidence="2" id="KW-0238">DNA-binding</keyword>
<accession>A0A1M6GD02</accession>
<dbReference type="InterPro" id="IPR036388">
    <property type="entry name" value="WH-like_DNA-bd_sf"/>
</dbReference>
<evidence type="ECO:0000313" key="6">
    <source>
        <dbReference type="Proteomes" id="UP000184052"/>
    </source>
</evidence>
<dbReference type="Pfam" id="PF08220">
    <property type="entry name" value="HTH_DeoR"/>
    <property type="match status" value="1"/>
</dbReference>
<evidence type="ECO:0000256" key="1">
    <source>
        <dbReference type="ARBA" id="ARBA00023015"/>
    </source>
</evidence>
<dbReference type="PRINTS" id="PR00037">
    <property type="entry name" value="HTHLACR"/>
</dbReference>
<dbReference type="Gene3D" id="1.10.10.10">
    <property type="entry name" value="Winged helix-like DNA-binding domain superfamily/Winged helix DNA-binding domain"/>
    <property type="match status" value="1"/>
</dbReference>
<proteinExistence type="predicted"/>
<dbReference type="AlphaFoldDB" id="A0A1M6GD02"/>
<dbReference type="InterPro" id="IPR018356">
    <property type="entry name" value="Tscrpt_reg_HTH_DeoR_CS"/>
</dbReference>
<gene>
    <name evidence="5" type="ORF">SAMN02745751_01700</name>
</gene>
<dbReference type="SMART" id="SM00420">
    <property type="entry name" value="HTH_DEOR"/>
    <property type="match status" value="1"/>
</dbReference>